<keyword evidence="3" id="KW-1185">Reference proteome</keyword>
<evidence type="ECO:0000313" key="3">
    <source>
        <dbReference type="Proteomes" id="UP000054342"/>
    </source>
</evidence>
<protein>
    <submittedName>
        <fullName evidence="2">Uncharacterized protein</fullName>
    </submittedName>
</protein>
<evidence type="ECO:0000256" key="1">
    <source>
        <dbReference type="SAM" id="MobiDB-lite"/>
    </source>
</evidence>
<organism evidence="2 3">
    <name type="scientific">Exophiala xenobiotica</name>
    <dbReference type="NCBI Taxonomy" id="348802"/>
    <lineage>
        <taxon>Eukaryota</taxon>
        <taxon>Fungi</taxon>
        <taxon>Dikarya</taxon>
        <taxon>Ascomycota</taxon>
        <taxon>Pezizomycotina</taxon>
        <taxon>Eurotiomycetes</taxon>
        <taxon>Chaetothyriomycetidae</taxon>
        <taxon>Chaetothyriales</taxon>
        <taxon>Herpotrichiellaceae</taxon>
        <taxon>Exophiala</taxon>
    </lineage>
</organism>
<reference evidence="2 3" key="1">
    <citation type="submission" date="2015-01" db="EMBL/GenBank/DDBJ databases">
        <title>The Genome Sequence of Exophiala xenobiotica CBS118157.</title>
        <authorList>
            <consortium name="The Broad Institute Genomics Platform"/>
            <person name="Cuomo C."/>
            <person name="de Hoog S."/>
            <person name="Gorbushina A."/>
            <person name="Stielow B."/>
            <person name="Teixiera M."/>
            <person name="Abouelleil A."/>
            <person name="Chapman S.B."/>
            <person name="Priest M."/>
            <person name="Young S.K."/>
            <person name="Wortman J."/>
            <person name="Nusbaum C."/>
            <person name="Birren B."/>
        </authorList>
    </citation>
    <scope>NUCLEOTIDE SEQUENCE [LARGE SCALE GENOMIC DNA]</scope>
    <source>
        <strain evidence="2 3">CBS 118157</strain>
    </source>
</reference>
<feature type="region of interest" description="Disordered" evidence="1">
    <location>
        <begin position="104"/>
        <end position="224"/>
    </location>
</feature>
<name>A0A0D2EPT3_9EURO</name>
<dbReference type="AlphaFoldDB" id="A0A0D2EPT3"/>
<dbReference type="HOGENOM" id="CLU_1283266_0_0_1"/>
<gene>
    <name evidence="2" type="ORF">PV05_06104</name>
</gene>
<dbReference type="RefSeq" id="XP_013318147.1">
    <property type="nucleotide sequence ID" value="XM_013462693.1"/>
</dbReference>
<feature type="compositionally biased region" description="Basic and acidic residues" evidence="1">
    <location>
        <begin position="197"/>
        <end position="218"/>
    </location>
</feature>
<dbReference type="EMBL" id="KN847319">
    <property type="protein sequence ID" value="KIW57563.1"/>
    <property type="molecule type" value="Genomic_DNA"/>
</dbReference>
<dbReference type="GeneID" id="25328012"/>
<dbReference type="Proteomes" id="UP000054342">
    <property type="component" value="Unassembled WGS sequence"/>
</dbReference>
<proteinExistence type="predicted"/>
<feature type="compositionally biased region" description="Basic and acidic residues" evidence="1">
    <location>
        <begin position="118"/>
        <end position="129"/>
    </location>
</feature>
<accession>A0A0D2EPT3</accession>
<evidence type="ECO:0000313" key="2">
    <source>
        <dbReference type="EMBL" id="KIW57563.1"/>
    </source>
</evidence>
<sequence>MFTEQDHALEAIRITGNIIEAHDEYEQAHSMQGSDREVNSALYAATNRLCRWLHALHQIQPENPGLMRMIEDFGLAEKGHFRGHEDWDQGACKRRIHKYAHYFPAESDSEDEGGGGGDDSRQGDEDRYAGYDNDEYQNGNGNGDDYDYSQGFGDEGNDYGEWNGYGGGNGEMNGDMNGYGEEGDLNGADDFGGSRGGHYDHGTDFGHSHGHGHGHDQYQLDNDL</sequence>